<sequence>MPEEQLTSTAQDGDEKPDSFNAILWGAGVIVVTSLLPYVGILNNLCCLGVIVGGLVTAYQYINQYQLTIRGGEGFKLGALAGLLGGIIYTVVFTAVQMLLDYQINIEETKNLLIALFGSDPQAREQIEESFRRRKLEGVTISNILIGLISTLIIYPIAGGIGGAIGAAVFRKGKTDLEE</sequence>
<dbReference type="AlphaFoldDB" id="A0A395M0N1"/>
<evidence type="ECO:0000313" key="2">
    <source>
        <dbReference type="EMBL" id="RFM24343.1"/>
    </source>
</evidence>
<feature type="transmembrane region" description="Helical" evidence="1">
    <location>
        <begin position="141"/>
        <end position="170"/>
    </location>
</feature>
<accession>A0A395M0N1</accession>
<gene>
    <name evidence="2" type="ORF">D0433_04935</name>
</gene>
<keyword evidence="1" id="KW-0812">Transmembrane</keyword>
<dbReference type="Proteomes" id="UP000266389">
    <property type="component" value="Unassembled WGS sequence"/>
</dbReference>
<organism evidence="2 3">
    <name type="scientific">Candidatus Thermochlorobacter aerophilus</name>
    <dbReference type="NCBI Taxonomy" id="1868324"/>
    <lineage>
        <taxon>Bacteria</taxon>
        <taxon>Pseudomonadati</taxon>
        <taxon>Chlorobiota</taxon>
        <taxon>Chlorobiia</taxon>
        <taxon>Chlorobiales</taxon>
        <taxon>Candidatus Thermochlorobacteriaceae</taxon>
        <taxon>Candidatus Thermochlorobacter</taxon>
    </lineage>
</organism>
<feature type="transmembrane region" description="Helical" evidence="1">
    <location>
        <begin position="77"/>
        <end position="100"/>
    </location>
</feature>
<keyword evidence="1" id="KW-1133">Transmembrane helix</keyword>
<feature type="transmembrane region" description="Helical" evidence="1">
    <location>
        <begin position="45"/>
        <end position="62"/>
    </location>
</feature>
<protein>
    <submittedName>
        <fullName evidence="2">DUF4199 family protein</fullName>
    </submittedName>
</protein>
<keyword evidence="1" id="KW-0472">Membrane</keyword>
<proteinExistence type="predicted"/>
<reference evidence="2 3" key="1">
    <citation type="journal article" date="2011" name="ISME J.">
        <title>Community ecology of hot spring cyanobacterial mats: predominant populations and their functional potential.</title>
        <authorList>
            <person name="Klatt C.G."/>
            <person name="Wood J.M."/>
            <person name="Rusch D.B."/>
            <person name="Bateson M.M."/>
            <person name="Hamamura N."/>
            <person name="Heidelberg J.F."/>
            <person name="Grossman A.R."/>
            <person name="Bhaya D."/>
            <person name="Cohan F.M."/>
            <person name="Kuhl M."/>
            <person name="Bryant D.A."/>
            <person name="Ward D.M."/>
        </authorList>
    </citation>
    <scope>NUCLEOTIDE SEQUENCE [LARGE SCALE GENOMIC DNA]</scope>
    <source>
        <strain evidence="2">OS</strain>
    </source>
</reference>
<name>A0A395M0N1_9BACT</name>
<evidence type="ECO:0000313" key="3">
    <source>
        <dbReference type="Proteomes" id="UP000266389"/>
    </source>
</evidence>
<feature type="transmembrane region" description="Helical" evidence="1">
    <location>
        <begin position="20"/>
        <end position="38"/>
    </location>
</feature>
<evidence type="ECO:0000256" key="1">
    <source>
        <dbReference type="SAM" id="Phobius"/>
    </source>
</evidence>
<comment type="caution">
    <text evidence="2">The sequence shown here is derived from an EMBL/GenBank/DDBJ whole genome shotgun (WGS) entry which is preliminary data.</text>
</comment>
<dbReference type="EMBL" id="PHFL01000039">
    <property type="protein sequence ID" value="RFM24343.1"/>
    <property type="molecule type" value="Genomic_DNA"/>
</dbReference>